<dbReference type="InterPro" id="IPR000524">
    <property type="entry name" value="Tscrpt_reg_HTH_GntR"/>
</dbReference>
<dbReference type="InterPro" id="IPR011711">
    <property type="entry name" value="GntR_C"/>
</dbReference>
<dbReference type="Gene3D" id="1.10.10.10">
    <property type="entry name" value="Winged helix-like DNA-binding domain superfamily/Winged helix DNA-binding domain"/>
    <property type="match status" value="1"/>
</dbReference>
<dbReference type="RefSeq" id="WP_042345034.1">
    <property type="nucleotide sequence ID" value="NZ_BOQK01000010.1"/>
</dbReference>
<dbReference type="Gene3D" id="1.20.120.530">
    <property type="entry name" value="GntR ligand-binding domain-like"/>
    <property type="match status" value="1"/>
</dbReference>
<evidence type="ECO:0000256" key="3">
    <source>
        <dbReference type="ARBA" id="ARBA00023163"/>
    </source>
</evidence>
<evidence type="ECO:0000313" key="8">
    <source>
        <dbReference type="Proteomes" id="UP000265497"/>
    </source>
</evidence>
<evidence type="ECO:0000259" key="4">
    <source>
        <dbReference type="PROSITE" id="PS50949"/>
    </source>
</evidence>
<dbReference type="GeneID" id="97264779"/>
<dbReference type="Proteomes" id="UP000045051">
    <property type="component" value="Unassembled WGS sequence"/>
</dbReference>
<evidence type="ECO:0000256" key="2">
    <source>
        <dbReference type="ARBA" id="ARBA00023125"/>
    </source>
</evidence>
<dbReference type="SMART" id="SM00345">
    <property type="entry name" value="HTH_GNTR"/>
    <property type="match status" value="1"/>
</dbReference>
<evidence type="ECO:0000313" key="5">
    <source>
        <dbReference type="EMBL" id="CEN48736.1"/>
    </source>
</evidence>
<dbReference type="InterPro" id="IPR036390">
    <property type="entry name" value="WH_DNA-bd_sf"/>
</dbReference>
<dbReference type="EMBL" id="CDOI01000178">
    <property type="protein sequence ID" value="CEN48736.1"/>
    <property type="molecule type" value="Genomic_DNA"/>
</dbReference>
<dbReference type="InterPro" id="IPR008920">
    <property type="entry name" value="TF_FadR/GntR_C"/>
</dbReference>
<dbReference type="Pfam" id="PF00392">
    <property type="entry name" value="GntR"/>
    <property type="match status" value="1"/>
</dbReference>
<dbReference type="EMBL" id="NSDI01000006">
    <property type="protein sequence ID" value="RIY36284.1"/>
    <property type="molecule type" value="Genomic_DNA"/>
</dbReference>
<protein>
    <submittedName>
        <fullName evidence="6">FadR family transcriptional regulator</fullName>
    </submittedName>
    <submittedName>
        <fullName evidence="5">L-lactate utilization operon repressor</fullName>
    </submittedName>
</protein>
<dbReference type="InterPro" id="IPR036388">
    <property type="entry name" value="WH-like_DNA-bd_sf"/>
</dbReference>
<feature type="domain" description="HTH gntR-type" evidence="4">
    <location>
        <begin position="13"/>
        <end position="81"/>
    </location>
</feature>
<keyword evidence="3" id="KW-0804">Transcription</keyword>
<sequence>MIELQKIEPSENVSLVDRIEQQIILYIKENDLRPGDSLPKEMELAEQLGVSRTAVREAMLRLRTLGLIESKRHKGMVLKEPNLIENLEKMLDPHMLDKATLHNLFEFRLMFEIGMTDFVFARKTQEQIQTLEQIVNKTRDVQCDSNSFSLEDEVLFHKSLYKIADNEMLLRFQKIILPVFEYVHHLQREEMNGALANGTLEDEISIVTHRDLVEELKNGTPQSFREAMRQHLQPHFSRILRSKC</sequence>
<keyword evidence="1" id="KW-0805">Transcription regulation</keyword>
<reference evidence="5 7" key="1">
    <citation type="submission" date="2015-01" db="EMBL/GenBank/DDBJ databases">
        <authorList>
            <person name="MANFREDI Pablo"/>
        </authorList>
    </citation>
    <scope>NUCLEOTIDE SEQUENCE [LARGE SCALE GENOMIC DNA]</scope>
    <source>
        <strain evidence="5 7">CcD38</strain>
    </source>
</reference>
<gene>
    <name evidence="5" type="ORF">CCAND38_640014</name>
    <name evidence="6" type="ORF">CKY20_07275</name>
</gene>
<dbReference type="SUPFAM" id="SSF48008">
    <property type="entry name" value="GntR ligand-binding domain-like"/>
    <property type="match status" value="1"/>
</dbReference>
<evidence type="ECO:0000256" key="1">
    <source>
        <dbReference type="ARBA" id="ARBA00023015"/>
    </source>
</evidence>
<keyword evidence="2" id="KW-0238">DNA-binding</keyword>
<dbReference type="AlphaFoldDB" id="A0A0B7I9X7"/>
<dbReference type="GO" id="GO:0003677">
    <property type="term" value="F:DNA binding"/>
    <property type="evidence" value="ECO:0007669"/>
    <property type="project" value="UniProtKB-KW"/>
</dbReference>
<dbReference type="PANTHER" id="PTHR43537">
    <property type="entry name" value="TRANSCRIPTIONAL REGULATOR, GNTR FAMILY"/>
    <property type="match status" value="1"/>
</dbReference>
<name>A0A0B7I9X7_9FLAO</name>
<reference evidence="6 8" key="2">
    <citation type="submission" date="2017-08" db="EMBL/GenBank/DDBJ databases">
        <title>Capnocytophaga canis 17-158 assembly.</title>
        <authorList>
            <person name="Gulvik C.A."/>
        </authorList>
    </citation>
    <scope>NUCLEOTIDE SEQUENCE [LARGE SCALE GENOMIC DNA]</scope>
    <source>
        <strain evidence="6 8">17-158</strain>
    </source>
</reference>
<evidence type="ECO:0000313" key="6">
    <source>
        <dbReference type="EMBL" id="RIY36284.1"/>
    </source>
</evidence>
<dbReference type="PRINTS" id="PR00035">
    <property type="entry name" value="HTHGNTR"/>
</dbReference>
<dbReference type="PROSITE" id="PS50949">
    <property type="entry name" value="HTH_GNTR"/>
    <property type="match status" value="1"/>
</dbReference>
<dbReference type="PANTHER" id="PTHR43537:SF5">
    <property type="entry name" value="UXU OPERON TRANSCRIPTIONAL REGULATOR"/>
    <property type="match status" value="1"/>
</dbReference>
<proteinExistence type="predicted"/>
<dbReference type="Proteomes" id="UP000265497">
    <property type="component" value="Unassembled WGS sequence"/>
</dbReference>
<organism evidence="5 7">
    <name type="scientific">Capnocytophaga canis</name>
    <dbReference type="NCBI Taxonomy" id="1848903"/>
    <lineage>
        <taxon>Bacteria</taxon>
        <taxon>Pseudomonadati</taxon>
        <taxon>Bacteroidota</taxon>
        <taxon>Flavobacteriia</taxon>
        <taxon>Flavobacteriales</taxon>
        <taxon>Flavobacteriaceae</taxon>
        <taxon>Capnocytophaga</taxon>
    </lineage>
</organism>
<evidence type="ECO:0000313" key="7">
    <source>
        <dbReference type="Proteomes" id="UP000045051"/>
    </source>
</evidence>
<dbReference type="GO" id="GO:0003700">
    <property type="term" value="F:DNA-binding transcription factor activity"/>
    <property type="evidence" value="ECO:0007669"/>
    <property type="project" value="InterPro"/>
</dbReference>
<accession>A0A0B7I9X7</accession>
<dbReference type="SUPFAM" id="SSF46785">
    <property type="entry name" value="Winged helix' DNA-binding domain"/>
    <property type="match status" value="1"/>
</dbReference>
<dbReference type="Pfam" id="PF07729">
    <property type="entry name" value="FCD"/>
    <property type="match status" value="1"/>
</dbReference>
<dbReference type="CDD" id="cd07377">
    <property type="entry name" value="WHTH_GntR"/>
    <property type="match status" value="1"/>
</dbReference>
<keyword evidence="7" id="KW-1185">Reference proteome</keyword>
<dbReference type="SMART" id="SM00895">
    <property type="entry name" value="FCD"/>
    <property type="match status" value="1"/>
</dbReference>